<comment type="caution">
    <text evidence="10">Lacks conserved residue(s) required for the propagation of feature annotation.</text>
</comment>
<dbReference type="GO" id="GO:0007165">
    <property type="term" value="P:signal transduction"/>
    <property type="evidence" value="ECO:0007669"/>
    <property type="project" value="UniProtKB-KW"/>
</dbReference>
<dbReference type="GO" id="GO:0004984">
    <property type="term" value="F:olfactory receptor activity"/>
    <property type="evidence" value="ECO:0007669"/>
    <property type="project" value="InterPro"/>
</dbReference>
<evidence type="ECO:0000256" key="4">
    <source>
        <dbReference type="ARBA" id="ARBA00022692"/>
    </source>
</evidence>
<evidence type="ECO:0000256" key="3">
    <source>
        <dbReference type="ARBA" id="ARBA00022606"/>
    </source>
</evidence>
<evidence type="ECO:0000256" key="9">
    <source>
        <dbReference type="ARBA" id="ARBA00023224"/>
    </source>
</evidence>
<dbReference type="PANTHER" id="PTHR21137:SF35">
    <property type="entry name" value="ODORANT RECEPTOR 19A-RELATED"/>
    <property type="match status" value="1"/>
</dbReference>
<keyword evidence="2" id="KW-1003">Cell membrane</keyword>
<evidence type="ECO:0000256" key="1">
    <source>
        <dbReference type="ARBA" id="ARBA00004651"/>
    </source>
</evidence>
<evidence type="ECO:0000256" key="6">
    <source>
        <dbReference type="ARBA" id="ARBA00022989"/>
    </source>
</evidence>
<evidence type="ECO:0000256" key="2">
    <source>
        <dbReference type="ARBA" id="ARBA00022475"/>
    </source>
</evidence>
<evidence type="ECO:0000313" key="12">
    <source>
        <dbReference type="Proteomes" id="UP001168821"/>
    </source>
</evidence>
<dbReference type="PRINTS" id="PR01036">
    <property type="entry name" value="TCRTETB"/>
</dbReference>
<keyword evidence="6 10" id="KW-1133">Transmembrane helix</keyword>
<keyword evidence="5 10" id="KW-0552">Olfaction</keyword>
<evidence type="ECO:0000313" key="11">
    <source>
        <dbReference type="EMBL" id="KAJ3657163.1"/>
    </source>
</evidence>
<dbReference type="Proteomes" id="UP001168821">
    <property type="component" value="Unassembled WGS sequence"/>
</dbReference>
<feature type="transmembrane region" description="Helical" evidence="10">
    <location>
        <begin position="65"/>
        <end position="83"/>
    </location>
</feature>
<comment type="subcellular location">
    <subcellularLocation>
        <location evidence="1 10">Cell membrane</location>
        <topology evidence="1 10">Multi-pass membrane protein</topology>
    </subcellularLocation>
</comment>
<dbReference type="GO" id="GO:0005549">
    <property type="term" value="F:odorant binding"/>
    <property type="evidence" value="ECO:0007669"/>
    <property type="project" value="InterPro"/>
</dbReference>
<organism evidence="11 12">
    <name type="scientific">Zophobas morio</name>
    <dbReference type="NCBI Taxonomy" id="2755281"/>
    <lineage>
        <taxon>Eukaryota</taxon>
        <taxon>Metazoa</taxon>
        <taxon>Ecdysozoa</taxon>
        <taxon>Arthropoda</taxon>
        <taxon>Hexapoda</taxon>
        <taxon>Insecta</taxon>
        <taxon>Pterygota</taxon>
        <taxon>Neoptera</taxon>
        <taxon>Endopterygota</taxon>
        <taxon>Coleoptera</taxon>
        <taxon>Polyphaga</taxon>
        <taxon>Cucujiformia</taxon>
        <taxon>Tenebrionidae</taxon>
        <taxon>Zophobas</taxon>
    </lineage>
</organism>
<gene>
    <name evidence="11" type="ORF">Zmor_016183</name>
</gene>
<evidence type="ECO:0000256" key="10">
    <source>
        <dbReference type="RuleBase" id="RU351113"/>
    </source>
</evidence>
<comment type="caution">
    <text evidence="11">The sequence shown here is derived from an EMBL/GenBank/DDBJ whole genome shotgun (WGS) entry which is preliminary data.</text>
</comment>
<keyword evidence="7 10" id="KW-0472">Membrane</keyword>
<comment type="similarity">
    <text evidence="10">Belongs to the insect chemoreceptor superfamily. Heteromeric odorant receptor channel (TC 1.A.69) family.</text>
</comment>
<dbReference type="AlphaFoldDB" id="A0AA38IFQ9"/>
<evidence type="ECO:0000256" key="5">
    <source>
        <dbReference type="ARBA" id="ARBA00022725"/>
    </source>
</evidence>
<evidence type="ECO:0000256" key="8">
    <source>
        <dbReference type="ARBA" id="ARBA00023170"/>
    </source>
</evidence>
<feature type="transmembrane region" description="Helical" evidence="10">
    <location>
        <begin position="277"/>
        <end position="300"/>
    </location>
</feature>
<dbReference type="InterPro" id="IPR004117">
    <property type="entry name" value="7tm6_olfct_rcpt"/>
</dbReference>
<feature type="transmembrane region" description="Helical" evidence="10">
    <location>
        <begin position="156"/>
        <end position="182"/>
    </location>
</feature>
<keyword evidence="3 10" id="KW-0716">Sensory transduction</keyword>
<reference evidence="11" key="1">
    <citation type="journal article" date="2023" name="G3 (Bethesda)">
        <title>Whole genome assemblies of Zophobas morio and Tenebrio molitor.</title>
        <authorList>
            <person name="Kaur S."/>
            <person name="Stinson S.A."/>
            <person name="diCenzo G.C."/>
        </authorList>
    </citation>
    <scope>NUCLEOTIDE SEQUENCE</scope>
    <source>
        <strain evidence="11">QUZm001</strain>
    </source>
</reference>
<sequence>MNFHHQNEMKNDPLKPAYVVGFKIFQNKFLKPILKLLFFILPLILVIEICIFASSPMVFDLAKNGLILMQISHTTFTIFVHLYRNDWIDETMGSFPRWDIDTAGAEIKKKIEKEAKLIKTYVIWNSSAGLLWGSVAVYSSFVIFPPRNFVLYASDYLFSIFKLTAHIAILAMMGHPFQILYITQQVKFQMYLFNKYIEEVCSVDEGEKKGKSLVDDEKYQEEIKLRLKLLVRRHCEFKRWRTHTLRIIYNFIVPFSVGSGVLLFMGIYFLLATEQAPTIIICCNGLFTMLVISAFISVIIGGETLQDESDSTFTTLMSIKWYNFNCENRKLFLLILCNSLKPINLNLSTEIAINYRLGVAICKVVYSVV</sequence>
<evidence type="ECO:0000256" key="7">
    <source>
        <dbReference type="ARBA" id="ARBA00023136"/>
    </source>
</evidence>
<keyword evidence="12" id="KW-1185">Reference proteome</keyword>
<feature type="transmembrane region" description="Helical" evidence="10">
    <location>
        <begin position="122"/>
        <end position="144"/>
    </location>
</feature>
<keyword evidence="8 10" id="KW-0675">Receptor</keyword>
<keyword evidence="9 10" id="KW-0807">Transducer</keyword>
<name>A0AA38IFQ9_9CUCU</name>
<dbReference type="PANTHER" id="PTHR21137">
    <property type="entry name" value="ODORANT RECEPTOR"/>
    <property type="match status" value="1"/>
</dbReference>
<accession>A0AA38IFQ9</accession>
<feature type="transmembrane region" description="Helical" evidence="10">
    <location>
        <begin position="36"/>
        <end position="59"/>
    </location>
</feature>
<dbReference type="GO" id="GO:0005886">
    <property type="term" value="C:plasma membrane"/>
    <property type="evidence" value="ECO:0007669"/>
    <property type="project" value="UniProtKB-SubCell"/>
</dbReference>
<feature type="transmembrane region" description="Helical" evidence="10">
    <location>
        <begin position="247"/>
        <end position="271"/>
    </location>
</feature>
<dbReference type="EMBL" id="JALNTZ010000004">
    <property type="protein sequence ID" value="KAJ3657163.1"/>
    <property type="molecule type" value="Genomic_DNA"/>
</dbReference>
<keyword evidence="4 10" id="KW-0812">Transmembrane</keyword>
<dbReference type="Pfam" id="PF02949">
    <property type="entry name" value="7tm_6"/>
    <property type="match status" value="1"/>
</dbReference>
<proteinExistence type="inferred from homology"/>
<protein>
    <recommendedName>
        <fullName evidence="10">Odorant receptor</fullName>
    </recommendedName>
</protein>